<keyword evidence="2" id="KW-1185">Reference proteome</keyword>
<evidence type="ECO:0000313" key="1">
    <source>
        <dbReference type="EMBL" id="CAK8162938.1"/>
    </source>
</evidence>
<reference evidence="1 2" key="1">
    <citation type="submission" date="2024-01" db="EMBL/GenBank/DDBJ databases">
        <authorList>
            <person name="Kunselman E."/>
        </authorList>
    </citation>
    <scope>NUCLEOTIDE SEQUENCE [LARGE SCALE GENOMIC DNA]</scope>
    <source>
        <strain evidence="1">2 abalone samples</strain>
    </source>
</reference>
<protein>
    <submittedName>
        <fullName evidence="1">Uncharacterized protein</fullName>
    </submittedName>
</protein>
<gene>
    <name evidence="1" type="ORF">CAXC1_260030</name>
</gene>
<name>A0ABM9N847_9RICK</name>
<dbReference type="Proteomes" id="UP001314181">
    <property type="component" value="Unassembled WGS sequence"/>
</dbReference>
<organism evidence="1 2">
    <name type="scientific">Candidatus Xenohaliotis californiensis</name>
    <dbReference type="NCBI Taxonomy" id="84677"/>
    <lineage>
        <taxon>Bacteria</taxon>
        <taxon>Pseudomonadati</taxon>
        <taxon>Pseudomonadota</taxon>
        <taxon>Alphaproteobacteria</taxon>
        <taxon>Rickettsiales</taxon>
        <taxon>Anaplasmataceae</taxon>
        <taxon>Candidatus Xenohaliotis</taxon>
    </lineage>
</organism>
<dbReference type="EMBL" id="CAWVOK010000018">
    <property type="protein sequence ID" value="CAK8162938.1"/>
    <property type="molecule type" value="Genomic_DNA"/>
</dbReference>
<comment type="caution">
    <text evidence="1">The sequence shown here is derived from an EMBL/GenBank/DDBJ whole genome shotgun (WGS) entry which is preliminary data.</text>
</comment>
<evidence type="ECO:0000313" key="2">
    <source>
        <dbReference type="Proteomes" id="UP001314181"/>
    </source>
</evidence>
<accession>A0ABM9N847</accession>
<proteinExistence type="predicted"/>
<sequence length="39" mass="4550">MSNGLALKNILDNHKTKKFVTNHLLNKLKTRTQNTHITY</sequence>